<dbReference type="SUPFAM" id="SSF53756">
    <property type="entry name" value="UDP-Glycosyltransferase/glycogen phosphorylase"/>
    <property type="match status" value="1"/>
</dbReference>
<dbReference type="CDD" id="cd03794">
    <property type="entry name" value="GT4_WbuB-like"/>
    <property type="match status" value="1"/>
</dbReference>
<comment type="caution">
    <text evidence="2">The sequence shown here is derived from an EMBL/GenBank/DDBJ whole genome shotgun (WGS) entry which is preliminary data.</text>
</comment>
<dbReference type="Gene3D" id="3.40.50.2000">
    <property type="entry name" value="Glycogen Phosphorylase B"/>
    <property type="match status" value="2"/>
</dbReference>
<dbReference type="NCBIfam" id="NF007640">
    <property type="entry name" value="PRK10307.1"/>
    <property type="match status" value="1"/>
</dbReference>
<feature type="domain" description="Glycosyltransferase subfamily 4-like N-terminal" evidence="1">
    <location>
        <begin position="15"/>
        <end position="202"/>
    </location>
</feature>
<dbReference type="RefSeq" id="WP_238212325.1">
    <property type="nucleotide sequence ID" value="NZ_BPUS01000004.1"/>
</dbReference>
<dbReference type="PANTHER" id="PTHR45947">
    <property type="entry name" value="SULFOQUINOVOSYL TRANSFERASE SQD2"/>
    <property type="match status" value="1"/>
</dbReference>
<protein>
    <submittedName>
        <fullName evidence="2">Glycosyltransferase WbuB</fullName>
    </submittedName>
</protein>
<sequence length="417" mass="45670">MKILMISLNYAPEVSGIGKYSSELAEWFAKRGHTVRVITASPYYPGWRIQEGYSARRYSTEALNDVSVMRVPFWCPRRPSGIKRLIHLMSFAIAAVPRALAQIRWRPDLVWFVEPPLFASPLALLTARASGALCWLHIQDYEIDAAFNLGMLKGDGLQRLCLKVERALLTRVDGVSTPSAAMTQRAASKGVADDKLCLVPNWVDTANIRPLGRTSAYRGRLGIDESAIVVLYAGNLGAKQGLELLPEAAQLLLHRRDIVFVICGNGPAREHLKAQAAGLPNIKLIGLQSNKRFNELMGLADIHVLPQRADAADLVMPSKLGAMLSSERPVVATAAEHTELWNIVHAVGVVTEPGSAAAMSQAIARLADDPALRERLGALGRGYATTHLSREKILTAFESRVVIDLRKKRGIPDRVIT</sequence>
<dbReference type="EMBL" id="BPUS01000004">
    <property type="protein sequence ID" value="GJH25719.1"/>
    <property type="molecule type" value="Genomic_DNA"/>
</dbReference>
<gene>
    <name evidence="2" type="ORF">CBA19CS42_14405</name>
</gene>
<accession>A0AA37IBJ7</accession>
<evidence type="ECO:0000259" key="1">
    <source>
        <dbReference type="Pfam" id="PF13579"/>
    </source>
</evidence>
<proteinExistence type="predicted"/>
<dbReference type="InterPro" id="IPR050194">
    <property type="entry name" value="Glycosyltransferase_grp1"/>
</dbReference>
<dbReference type="PANTHER" id="PTHR45947:SF3">
    <property type="entry name" value="SULFOQUINOVOSYL TRANSFERASE SQD2"/>
    <property type="match status" value="1"/>
</dbReference>
<dbReference type="Pfam" id="PF13692">
    <property type="entry name" value="Glyco_trans_1_4"/>
    <property type="match status" value="1"/>
</dbReference>
<dbReference type="InterPro" id="IPR028098">
    <property type="entry name" value="Glyco_trans_4-like_N"/>
</dbReference>
<evidence type="ECO:0000313" key="2">
    <source>
        <dbReference type="EMBL" id="GJH25719.1"/>
    </source>
</evidence>
<name>A0AA37IBJ7_9BURK</name>
<evidence type="ECO:0000313" key="3">
    <source>
        <dbReference type="Proteomes" id="UP001055111"/>
    </source>
</evidence>
<organism evidence="2 3">
    <name type="scientific">Caballeronia novacaledonica</name>
    <dbReference type="NCBI Taxonomy" id="1544861"/>
    <lineage>
        <taxon>Bacteria</taxon>
        <taxon>Pseudomonadati</taxon>
        <taxon>Pseudomonadota</taxon>
        <taxon>Betaproteobacteria</taxon>
        <taxon>Burkholderiales</taxon>
        <taxon>Burkholderiaceae</taxon>
        <taxon>Caballeronia</taxon>
    </lineage>
</organism>
<dbReference type="GO" id="GO:0016758">
    <property type="term" value="F:hexosyltransferase activity"/>
    <property type="evidence" value="ECO:0007669"/>
    <property type="project" value="TreeGrafter"/>
</dbReference>
<dbReference type="Proteomes" id="UP001055111">
    <property type="component" value="Unassembled WGS sequence"/>
</dbReference>
<dbReference type="AlphaFoldDB" id="A0AA37IBJ7"/>
<reference evidence="2" key="1">
    <citation type="submission" date="2022-09" db="EMBL/GenBank/DDBJ databases">
        <title>Isolation and characterization of 3-chlorobenzoate degrading bacteria from soils in Shizuoka.</title>
        <authorList>
            <person name="Ifat A."/>
            <person name="Ogawa N."/>
            <person name="Kimbara K."/>
            <person name="Moriuchi R."/>
            <person name="Dohra H."/>
            <person name="Shintani M."/>
        </authorList>
    </citation>
    <scope>NUCLEOTIDE SEQUENCE</scope>
    <source>
        <strain evidence="2">19CS4-2</strain>
    </source>
</reference>
<dbReference type="Pfam" id="PF13579">
    <property type="entry name" value="Glyco_trans_4_4"/>
    <property type="match status" value="1"/>
</dbReference>